<proteinExistence type="predicted"/>
<accession>A0A7W6MX16</accession>
<dbReference type="NCBIfam" id="TIGR01764">
    <property type="entry name" value="excise"/>
    <property type="match status" value="1"/>
</dbReference>
<dbReference type="OrthoDB" id="597977at2"/>
<dbReference type="InterPro" id="IPR041657">
    <property type="entry name" value="HTH_17"/>
</dbReference>
<comment type="caution">
    <text evidence="2">The sequence shown here is derived from an EMBL/GenBank/DDBJ whole genome shotgun (WGS) entry which is preliminary data.</text>
</comment>
<gene>
    <name evidence="2" type="ORF">GGR14_000142</name>
</gene>
<sequence>MNRKEIDLLLSRIEGLKSFLENNSLENFQQEILNVENYLKRFGSLAELLSHLENVEKIAYAAKEFLNIDEVAAYLQVSKGYVYKLTMQKELTVYKPNGKNIFILRDDLNRWIKRNPCFSNAEIERQANVIAYTLGQKSKNKPTKGEKK</sequence>
<protein>
    <submittedName>
        <fullName evidence="2">Excisionase family DNA binding protein</fullName>
    </submittedName>
</protein>
<evidence type="ECO:0000259" key="1">
    <source>
        <dbReference type="Pfam" id="PF12728"/>
    </source>
</evidence>
<dbReference type="GO" id="GO:0003677">
    <property type="term" value="F:DNA binding"/>
    <property type="evidence" value="ECO:0007669"/>
    <property type="project" value="InterPro"/>
</dbReference>
<dbReference type="EMBL" id="JACIES010000001">
    <property type="protein sequence ID" value="MBB4024381.1"/>
    <property type="molecule type" value="Genomic_DNA"/>
</dbReference>
<dbReference type="InterPro" id="IPR010093">
    <property type="entry name" value="SinI_DNA-bd"/>
</dbReference>
<organism evidence="2 3">
    <name type="scientific">Butyricimonas faecihominis</name>
    <dbReference type="NCBI Taxonomy" id="1472416"/>
    <lineage>
        <taxon>Bacteria</taxon>
        <taxon>Pseudomonadati</taxon>
        <taxon>Bacteroidota</taxon>
        <taxon>Bacteroidia</taxon>
        <taxon>Bacteroidales</taxon>
        <taxon>Odoribacteraceae</taxon>
        <taxon>Butyricimonas</taxon>
    </lineage>
</organism>
<dbReference type="Proteomes" id="UP000546007">
    <property type="component" value="Unassembled WGS sequence"/>
</dbReference>
<dbReference type="Pfam" id="PF12728">
    <property type="entry name" value="HTH_17"/>
    <property type="match status" value="1"/>
</dbReference>
<dbReference type="RefSeq" id="WP_151411562.1">
    <property type="nucleotide sequence ID" value="NZ_AP028155.1"/>
</dbReference>
<keyword evidence="3" id="KW-1185">Reference proteome</keyword>
<dbReference type="GeneID" id="93100598"/>
<reference evidence="2 3" key="1">
    <citation type="submission" date="2020-08" db="EMBL/GenBank/DDBJ databases">
        <title>Genomic Encyclopedia of Type Strains, Phase IV (KMG-IV): sequencing the most valuable type-strain genomes for metagenomic binning, comparative biology and taxonomic classification.</title>
        <authorList>
            <person name="Goeker M."/>
        </authorList>
    </citation>
    <scope>NUCLEOTIDE SEQUENCE [LARGE SCALE GENOMIC DNA]</scope>
    <source>
        <strain evidence="2 3">DSM 105721</strain>
    </source>
</reference>
<evidence type="ECO:0000313" key="2">
    <source>
        <dbReference type="EMBL" id="MBB4024381.1"/>
    </source>
</evidence>
<name>A0A7W6MX16_9BACT</name>
<feature type="domain" description="Helix-turn-helix" evidence="1">
    <location>
        <begin position="65"/>
        <end position="115"/>
    </location>
</feature>
<dbReference type="AlphaFoldDB" id="A0A7W6MX16"/>
<evidence type="ECO:0000313" key="3">
    <source>
        <dbReference type="Proteomes" id="UP000546007"/>
    </source>
</evidence>